<dbReference type="SMART" id="SM00091">
    <property type="entry name" value="PAS"/>
    <property type="match status" value="2"/>
</dbReference>
<dbReference type="Gene3D" id="3.30.70.270">
    <property type="match status" value="1"/>
</dbReference>
<dbReference type="PANTHER" id="PTHR44757">
    <property type="entry name" value="DIGUANYLATE CYCLASE DGCP"/>
    <property type="match status" value="1"/>
</dbReference>
<dbReference type="SUPFAM" id="SSF55073">
    <property type="entry name" value="Nucleotide cyclase"/>
    <property type="match status" value="1"/>
</dbReference>
<evidence type="ECO:0000259" key="4">
    <source>
        <dbReference type="PROSITE" id="PS50887"/>
    </source>
</evidence>
<accession>A0A1C0Y8M3</accession>
<reference evidence="5 6" key="1">
    <citation type="submission" date="2016-07" db="EMBL/GenBank/DDBJ databases">
        <title>Caryophanon tenue genome sequencing.</title>
        <authorList>
            <person name="Verma A."/>
            <person name="Pal Y."/>
            <person name="Krishnamurthi S."/>
        </authorList>
    </citation>
    <scope>NUCLEOTIDE SEQUENCE [LARGE SCALE GENOMIC DNA]</scope>
    <source>
        <strain evidence="5 6">DSM 14152</strain>
    </source>
</reference>
<dbReference type="InterPro" id="IPR000014">
    <property type="entry name" value="PAS"/>
</dbReference>
<dbReference type="InterPro" id="IPR035919">
    <property type="entry name" value="EAL_sf"/>
</dbReference>
<organism evidence="5 6">
    <name type="scientific">Caryophanon tenue</name>
    <dbReference type="NCBI Taxonomy" id="33978"/>
    <lineage>
        <taxon>Bacteria</taxon>
        <taxon>Bacillati</taxon>
        <taxon>Bacillota</taxon>
        <taxon>Bacilli</taxon>
        <taxon>Bacillales</taxon>
        <taxon>Caryophanaceae</taxon>
        <taxon>Caryophanon</taxon>
    </lineage>
</organism>
<feature type="domain" description="GGDEF" evidence="4">
    <location>
        <begin position="284"/>
        <end position="411"/>
    </location>
</feature>
<sequence length="673" mass="76597">MNKSLRNIEIDIQFLSQYPEPAFVLTEDGTIIEWNTAAEKTFGYDRIDMTTASKHAFTTAFSETLQKKLSENPFQLKELTAVSNMTLTNAFGQPIACTAMISPAKNQQKNAMTVFIQVAQQLTDDGYKMQHLESITSSIEKSFMLTYLDEDGFIIHCNSLFLKVSHWTPKRVINKTFWQLFPDTNASVKYADAIWEQLQQGNMWQGEVEKITKDGQSYWTSLIAVPTVAPDSNARIYVLIERDITTHHLLQEQLEKIAYIDTETGLMNTHRLEKVIAEKIEIGRHFSFVYLSLDKFYTLKDLYGEETSHTIILEFTKRMKMYFQDSTMARINESDFVILTPLSDWFIQGFLTYLQQNPIYNNQVAVPISVSGGMTRFPEDQTTFSQMMKASVATIATVREAGGDNIVSLSKATHKALNRRSIVEKRLLLALDQRNLDVYYQPLMDAHTNEIIAMEALVRWHDEEIGTVTPDELIPIAEETGLINEIGKFMLEKACLQAVEWQAQGYSLKVSINSSVREFRDKNMAQSILETIARTECPVELIQLEITEKFALEAESEASIMSQMRKLEQEGITFILDDFGTGYASFRYMQLLPMNVLKIDQTFIASMLKSDKSTQIVNGMVQFGKSMGFIVIAEGVENEDQVNMLKQFGCDILQGYYIGKPALPRELSSLLNV</sequence>
<dbReference type="NCBIfam" id="TIGR00229">
    <property type="entry name" value="sensory_box"/>
    <property type="match status" value="1"/>
</dbReference>
<dbReference type="CDD" id="cd00130">
    <property type="entry name" value="PAS"/>
    <property type="match status" value="2"/>
</dbReference>
<name>A0A1C0Y8M3_9BACL</name>
<protein>
    <submittedName>
        <fullName evidence="5">Diguanylate cyclase</fullName>
    </submittedName>
</protein>
<dbReference type="InterPro" id="IPR000160">
    <property type="entry name" value="GGDEF_dom"/>
</dbReference>
<dbReference type="PANTHER" id="PTHR44757:SF2">
    <property type="entry name" value="BIOFILM ARCHITECTURE MAINTENANCE PROTEIN MBAA"/>
    <property type="match status" value="1"/>
</dbReference>
<feature type="domain" description="EAL" evidence="3">
    <location>
        <begin position="420"/>
        <end position="673"/>
    </location>
</feature>
<dbReference type="InterPro" id="IPR000700">
    <property type="entry name" value="PAS-assoc_C"/>
</dbReference>
<keyword evidence="6" id="KW-1185">Reference proteome</keyword>
<dbReference type="SMART" id="SM00267">
    <property type="entry name" value="GGDEF"/>
    <property type="match status" value="1"/>
</dbReference>
<dbReference type="CDD" id="cd01948">
    <property type="entry name" value="EAL"/>
    <property type="match status" value="1"/>
</dbReference>
<feature type="domain" description="PAS" evidence="1">
    <location>
        <begin position="13"/>
        <end position="49"/>
    </location>
</feature>
<dbReference type="Gene3D" id="3.30.450.20">
    <property type="entry name" value="PAS domain"/>
    <property type="match status" value="2"/>
</dbReference>
<dbReference type="PROSITE" id="PS50887">
    <property type="entry name" value="GGDEF"/>
    <property type="match status" value="1"/>
</dbReference>
<dbReference type="SMART" id="SM00052">
    <property type="entry name" value="EAL"/>
    <property type="match status" value="1"/>
</dbReference>
<dbReference type="EMBL" id="MASJ01000034">
    <property type="protein sequence ID" value="OCS83501.1"/>
    <property type="molecule type" value="Genomic_DNA"/>
</dbReference>
<feature type="domain" description="PAC" evidence="2">
    <location>
        <begin position="204"/>
        <end position="256"/>
    </location>
</feature>
<dbReference type="PROSITE" id="PS50112">
    <property type="entry name" value="PAS"/>
    <property type="match status" value="1"/>
</dbReference>
<dbReference type="Proteomes" id="UP000093199">
    <property type="component" value="Unassembled WGS sequence"/>
</dbReference>
<dbReference type="Pfam" id="PF00989">
    <property type="entry name" value="PAS"/>
    <property type="match status" value="1"/>
</dbReference>
<evidence type="ECO:0000259" key="1">
    <source>
        <dbReference type="PROSITE" id="PS50112"/>
    </source>
</evidence>
<dbReference type="Pfam" id="PF00563">
    <property type="entry name" value="EAL"/>
    <property type="match status" value="1"/>
</dbReference>
<dbReference type="Pfam" id="PF00990">
    <property type="entry name" value="GGDEF"/>
    <property type="match status" value="1"/>
</dbReference>
<comment type="caution">
    <text evidence="5">The sequence shown here is derived from an EMBL/GenBank/DDBJ whole genome shotgun (WGS) entry which is preliminary data.</text>
</comment>
<dbReference type="GO" id="GO:0006355">
    <property type="term" value="P:regulation of DNA-templated transcription"/>
    <property type="evidence" value="ECO:0007669"/>
    <property type="project" value="InterPro"/>
</dbReference>
<dbReference type="PROSITE" id="PS50883">
    <property type="entry name" value="EAL"/>
    <property type="match status" value="1"/>
</dbReference>
<evidence type="ECO:0000259" key="3">
    <source>
        <dbReference type="PROSITE" id="PS50883"/>
    </source>
</evidence>
<dbReference type="PROSITE" id="PS50113">
    <property type="entry name" value="PAC"/>
    <property type="match status" value="1"/>
</dbReference>
<evidence type="ECO:0000313" key="5">
    <source>
        <dbReference type="EMBL" id="OCS83501.1"/>
    </source>
</evidence>
<dbReference type="SUPFAM" id="SSF55785">
    <property type="entry name" value="PYP-like sensor domain (PAS domain)"/>
    <property type="match status" value="2"/>
</dbReference>
<dbReference type="Pfam" id="PF13426">
    <property type="entry name" value="PAS_9"/>
    <property type="match status" value="1"/>
</dbReference>
<dbReference type="InterPro" id="IPR035965">
    <property type="entry name" value="PAS-like_dom_sf"/>
</dbReference>
<dbReference type="InterPro" id="IPR043128">
    <property type="entry name" value="Rev_trsase/Diguanyl_cyclase"/>
</dbReference>
<dbReference type="InterPro" id="IPR013767">
    <property type="entry name" value="PAS_fold"/>
</dbReference>
<dbReference type="InterPro" id="IPR029787">
    <property type="entry name" value="Nucleotide_cyclase"/>
</dbReference>
<dbReference type="Gene3D" id="3.20.20.450">
    <property type="entry name" value="EAL domain"/>
    <property type="match status" value="1"/>
</dbReference>
<dbReference type="OrthoDB" id="2624050at2"/>
<gene>
    <name evidence="5" type="ORF">A6M13_04250</name>
</gene>
<dbReference type="SUPFAM" id="SSF141868">
    <property type="entry name" value="EAL domain-like"/>
    <property type="match status" value="1"/>
</dbReference>
<dbReference type="RefSeq" id="WP_066546694.1">
    <property type="nucleotide sequence ID" value="NZ_MASJ01000034.1"/>
</dbReference>
<dbReference type="STRING" id="33978.A6M13_04250"/>
<dbReference type="InterPro" id="IPR052155">
    <property type="entry name" value="Biofilm_reg_signaling"/>
</dbReference>
<evidence type="ECO:0000259" key="2">
    <source>
        <dbReference type="PROSITE" id="PS50113"/>
    </source>
</evidence>
<dbReference type="InterPro" id="IPR001633">
    <property type="entry name" value="EAL_dom"/>
</dbReference>
<proteinExistence type="predicted"/>
<dbReference type="AlphaFoldDB" id="A0A1C0Y8M3"/>
<evidence type="ECO:0000313" key="6">
    <source>
        <dbReference type="Proteomes" id="UP000093199"/>
    </source>
</evidence>